<dbReference type="Proteomes" id="UP001241605">
    <property type="component" value="Chromosome"/>
</dbReference>
<protein>
    <submittedName>
        <fullName evidence="1">Uncharacterized protein</fullName>
    </submittedName>
</protein>
<accession>A0ABY8QHZ0</accession>
<organism evidence="1 2">
    <name type="scientific">Tropicibacter oceani</name>
    <dbReference type="NCBI Taxonomy" id="3058420"/>
    <lineage>
        <taxon>Bacteria</taxon>
        <taxon>Pseudomonadati</taxon>
        <taxon>Pseudomonadota</taxon>
        <taxon>Alphaproteobacteria</taxon>
        <taxon>Rhodobacterales</taxon>
        <taxon>Roseobacteraceae</taxon>
        <taxon>Tropicibacter</taxon>
    </lineage>
</organism>
<proteinExistence type="predicted"/>
<dbReference type="EMBL" id="CP124616">
    <property type="protein sequence ID" value="WGW04264.1"/>
    <property type="molecule type" value="Genomic_DNA"/>
</dbReference>
<sequence>MFRPVRLVVLLMIAFVAGIFFERNSQAEACAALGGDWRIGICSVKGDAHE</sequence>
<gene>
    <name evidence="1" type="ORF">QF118_01625</name>
</gene>
<evidence type="ECO:0000313" key="2">
    <source>
        <dbReference type="Proteomes" id="UP001241605"/>
    </source>
</evidence>
<name>A0ABY8QHZ0_9RHOB</name>
<keyword evidence="2" id="KW-1185">Reference proteome</keyword>
<evidence type="ECO:0000313" key="1">
    <source>
        <dbReference type="EMBL" id="WGW04264.1"/>
    </source>
</evidence>
<dbReference type="RefSeq" id="WP_282300894.1">
    <property type="nucleotide sequence ID" value="NZ_CP124616.1"/>
</dbReference>
<reference evidence="1 2" key="1">
    <citation type="submission" date="2023-05" db="EMBL/GenBank/DDBJ databases">
        <title>YMD87, complete Genome.</title>
        <authorList>
            <person name="Zhang J."/>
            <person name="Xu X."/>
        </authorList>
    </citation>
    <scope>NUCLEOTIDE SEQUENCE [LARGE SCALE GENOMIC DNA]</scope>
    <source>
        <strain evidence="1 2">YMD87</strain>
    </source>
</reference>